<sequence>MTCSTEVIEYMHQYLDEEILEQDKVKLKKHLDECEDCAIHFHELKKTIALVQSTSHIQAPANFTENVLGLLPKEKKQAVFKRWVRNHPIFAAASLFIVLMVSSLLSAWNENHEFSVSKQPNLVVENDTVIVPKGEVVEGDIVVRNGNIKIEGQVNGNVTVINGQKYMASSNQVTGEIEEVNEVFDWLWYYIKSTLEDITNVFKSEEGSSGSLPAY</sequence>
<evidence type="ECO:0000313" key="4">
    <source>
        <dbReference type="Proteomes" id="UP000288024"/>
    </source>
</evidence>
<keyword evidence="1" id="KW-0472">Membrane</keyword>
<organism evidence="3 4">
    <name type="scientific">Niallia taxi</name>
    <dbReference type="NCBI Taxonomy" id="2499688"/>
    <lineage>
        <taxon>Bacteria</taxon>
        <taxon>Bacillati</taxon>
        <taxon>Bacillota</taxon>
        <taxon>Bacilli</taxon>
        <taxon>Bacillales</taxon>
        <taxon>Bacillaceae</taxon>
        <taxon>Niallia</taxon>
    </lineage>
</organism>
<name>A0A437K605_9BACI</name>
<feature type="domain" description="Putative zinc-finger" evidence="2">
    <location>
        <begin position="5"/>
        <end position="38"/>
    </location>
</feature>
<comment type="caution">
    <text evidence="3">The sequence shown here is derived from an EMBL/GenBank/DDBJ whole genome shotgun (WGS) entry which is preliminary data.</text>
</comment>
<reference evidence="3 4" key="1">
    <citation type="submission" date="2019-01" db="EMBL/GenBank/DDBJ databases">
        <title>Bacillus sp. M5HDSG1-1, whole genome shotgun sequence.</title>
        <authorList>
            <person name="Tuo L."/>
        </authorList>
    </citation>
    <scope>NUCLEOTIDE SEQUENCE [LARGE SCALE GENOMIC DNA]</scope>
    <source>
        <strain evidence="3 4">M5HDSG1-1</strain>
    </source>
</reference>
<dbReference type="Pfam" id="PF13490">
    <property type="entry name" value="zf-HC2"/>
    <property type="match status" value="1"/>
</dbReference>
<feature type="transmembrane region" description="Helical" evidence="1">
    <location>
        <begin position="89"/>
        <end position="108"/>
    </location>
</feature>
<dbReference type="Proteomes" id="UP000288024">
    <property type="component" value="Unassembled WGS sequence"/>
</dbReference>
<dbReference type="EMBL" id="RZTZ01000012">
    <property type="protein sequence ID" value="RVT58490.1"/>
    <property type="molecule type" value="Genomic_DNA"/>
</dbReference>
<accession>A0A437K605</accession>
<keyword evidence="4" id="KW-1185">Reference proteome</keyword>
<protein>
    <submittedName>
        <fullName evidence="3">Anti-sigma factor</fullName>
    </submittedName>
</protein>
<dbReference type="InterPro" id="IPR027383">
    <property type="entry name" value="Znf_put"/>
</dbReference>
<evidence type="ECO:0000313" key="3">
    <source>
        <dbReference type="EMBL" id="RVT58490.1"/>
    </source>
</evidence>
<evidence type="ECO:0000259" key="2">
    <source>
        <dbReference type="Pfam" id="PF13490"/>
    </source>
</evidence>
<keyword evidence="1" id="KW-1133">Transmembrane helix</keyword>
<evidence type="ECO:0000256" key="1">
    <source>
        <dbReference type="SAM" id="Phobius"/>
    </source>
</evidence>
<dbReference type="AlphaFoldDB" id="A0A437K605"/>
<proteinExistence type="predicted"/>
<gene>
    <name evidence="3" type="ORF">EM808_21430</name>
</gene>
<keyword evidence="1" id="KW-0812">Transmembrane</keyword>
<dbReference type="RefSeq" id="WP_127740616.1">
    <property type="nucleotide sequence ID" value="NZ_CAJCKN010000012.1"/>
</dbReference>